<dbReference type="InterPro" id="IPR042201">
    <property type="entry name" value="FH2_Formin_sf"/>
</dbReference>
<accession>A0A1Y2HN38</accession>
<dbReference type="InterPro" id="IPR016024">
    <property type="entry name" value="ARM-type_fold"/>
</dbReference>
<feature type="compositionally biased region" description="Pro residues" evidence="3">
    <location>
        <begin position="781"/>
        <end position="794"/>
    </location>
</feature>
<dbReference type="GO" id="GO:1903475">
    <property type="term" value="P:mitotic actomyosin contractile ring assembly"/>
    <property type="evidence" value="ECO:0007669"/>
    <property type="project" value="TreeGrafter"/>
</dbReference>
<evidence type="ECO:0000256" key="1">
    <source>
        <dbReference type="ARBA" id="ARBA00037935"/>
    </source>
</evidence>
<protein>
    <recommendedName>
        <fullName evidence="8">Formin homology 2 domain-domain-containing protein</fullName>
    </recommendedName>
</protein>
<feature type="domain" description="FH2" evidence="5">
    <location>
        <begin position="921"/>
        <end position="1330"/>
    </location>
</feature>
<feature type="region of interest" description="Disordered" evidence="3">
    <location>
        <begin position="1419"/>
        <end position="1491"/>
    </location>
</feature>
<keyword evidence="2" id="KW-0175">Coiled coil</keyword>
<feature type="compositionally biased region" description="Gly residues" evidence="3">
    <location>
        <begin position="44"/>
        <end position="54"/>
    </location>
</feature>
<dbReference type="GO" id="GO:0003779">
    <property type="term" value="F:actin binding"/>
    <property type="evidence" value="ECO:0007669"/>
    <property type="project" value="InterPro"/>
</dbReference>
<dbReference type="PANTHER" id="PTHR47102">
    <property type="entry name" value="PROTEIN BNI1"/>
    <property type="match status" value="1"/>
</dbReference>
<comment type="caution">
    <text evidence="6">The sequence shown here is derived from an EMBL/GenBank/DDBJ whole genome shotgun (WGS) entry which is preliminary data.</text>
</comment>
<organism evidence="6 7">
    <name type="scientific">Catenaria anguillulae PL171</name>
    <dbReference type="NCBI Taxonomy" id="765915"/>
    <lineage>
        <taxon>Eukaryota</taxon>
        <taxon>Fungi</taxon>
        <taxon>Fungi incertae sedis</taxon>
        <taxon>Blastocladiomycota</taxon>
        <taxon>Blastocladiomycetes</taxon>
        <taxon>Blastocladiales</taxon>
        <taxon>Catenariaceae</taxon>
        <taxon>Catenaria</taxon>
    </lineage>
</organism>
<feature type="region of interest" description="Disordered" evidence="3">
    <location>
        <begin position="113"/>
        <end position="162"/>
    </location>
</feature>
<evidence type="ECO:0000256" key="2">
    <source>
        <dbReference type="SAM" id="Coils"/>
    </source>
</evidence>
<dbReference type="SMART" id="SM01139">
    <property type="entry name" value="Drf_FH3"/>
    <property type="match status" value="1"/>
</dbReference>
<dbReference type="Pfam" id="PF06371">
    <property type="entry name" value="Drf_GBD"/>
    <property type="match status" value="1"/>
</dbReference>
<dbReference type="SUPFAM" id="SSF101447">
    <property type="entry name" value="Formin homology 2 domain (FH2 domain)"/>
    <property type="match status" value="1"/>
</dbReference>
<keyword evidence="7" id="KW-1185">Reference proteome</keyword>
<feature type="region of interest" description="Disordered" evidence="3">
    <location>
        <begin position="767"/>
        <end position="921"/>
    </location>
</feature>
<dbReference type="Pfam" id="PF02181">
    <property type="entry name" value="FH2"/>
    <property type="match status" value="1"/>
</dbReference>
<dbReference type="Gene3D" id="1.10.238.150">
    <property type="entry name" value="Formin, FH3 diaphanous domain"/>
    <property type="match status" value="1"/>
</dbReference>
<dbReference type="InterPro" id="IPR051661">
    <property type="entry name" value="Actin_filament_regulator"/>
</dbReference>
<feature type="compositionally biased region" description="Low complexity" evidence="3">
    <location>
        <begin position="13"/>
        <end position="25"/>
    </location>
</feature>
<evidence type="ECO:0000256" key="3">
    <source>
        <dbReference type="SAM" id="MobiDB-lite"/>
    </source>
</evidence>
<dbReference type="GO" id="GO:0032153">
    <property type="term" value="C:cell division site"/>
    <property type="evidence" value="ECO:0007669"/>
    <property type="project" value="UniProtKB-ARBA"/>
</dbReference>
<dbReference type="InterPro" id="IPR011989">
    <property type="entry name" value="ARM-like"/>
</dbReference>
<name>A0A1Y2HN38_9FUNG</name>
<dbReference type="Gene3D" id="1.25.10.10">
    <property type="entry name" value="Leucine-rich Repeat Variant"/>
    <property type="match status" value="1"/>
</dbReference>
<feature type="region of interest" description="Disordered" evidence="3">
    <location>
        <begin position="1318"/>
        <end position="1406"/>
    </location>
</feature>
<feature type="coiled-coil region" evidence="2">
    <location>
        <begin position="613"/>
        <end position="687"/>
    </location>
</feature>
<feature type="compositionally biased region" description="Low complexity" evidence="3">
    <location>
        <begin position="768"/>
        <end position="780"/>
    </location>
</feature>
<reference evidence="6 7" key="1">
    <citation type="submission" date="2016-07" db="EMBL/GenBank/DDBJ databases">
        <title>Pervasive Adenine N6-methylation of Active Genes in Fungi.</title>
        <authorList>
            <consortium name="DOE Joint Genome Institute"/>
            <person name="Mondo S.J."/>
            <person name="Dannebaum R.O."/>
            <person name="Kuo R.C."/>
            <person name="Labutti K."/>
            <person name="Haridas S."/>
            <person name="Kuo A."/>
            <person name="Salamov A."/>
            <person name="Ahrendt S.R."/>
            <person name="Lipzen A."/>
            <person name="Sullivan W."/>
            <person name="Andreopoulos W.B."/>
            <person name="Clum A."/>
            <person name="Lindquist E."/>
            <person name="Daum C."/>
            <person name="Ramamoorthy G.K."/>
            <person name="Gryganskyi A."/>
            <person name="Culley D."/>
            <person name="Magnuson J.K."/>
            <person name="James T.Y."/>
            <person name="O'Malley M.A."/>
            <person name="Stajich J.E."/>
            <person name="Spatafora J.W."/>
            <person name="Visel A."/>
            <person name="Grigoriev I.V."/>
        </authorList>
    </citation>
    <scope>NUCLEOTIDE SEQUENCE [LARGE SCALE GENOMIC DNA]</scope>
    <source>
        <strain evidence="6 7">PL171</strain>
    </source>
</reference>
<dbReference type="EMBL" id="MCFL01000024">
    <property type="protein sequence ID" value="ORZ35123.1"/>
    <property type="molecule type" value="Genomic_DNA"/>
</dbReference>
<feature type="region of interest" description="Disordered" evidence="3">
    <location>
        <begin position="1"/>
        <end position="57"/>
    </location>
</feature>
<evidence type="ECO:0000259" key="5">
    <source>
        <dbReference type="PROSITE" id="PS51444"/>
    </source>
</evidence>
<feature type="coiled-coil region" evidence="2">
    <location>
        <begin position="733"/>
        <end position="760"/>
    </location>
</feature>
<evidence type="ECO:0000313" key="7">
    <source>
        <dbReference type="Proteomes" id="UP000193411"/>
    </source>
</evidence>
<dbReference type="InterPro" id="IPR014768">
    <property type="entry name" value="GBD/FH3_dom"/>
</dbReference>
<dbReference type="GO" id="GO:0051016">
    <property type="term" value="P:barbed-end actin filament capping"/>
    <property type="evidence" value="ECO:0007669"/>
    <property type="project" value="TreeGrafter"/>
</dbReference>
<feature type="compositionally biased region" description="Low complexity" evidence="3">
    <location>
        <begin position="33"/>
        <end position="43"/>
    </location>
</feature>
<dbReference type="GO" id="GO:0005938">
    <property type="term" value="C:cell cortex"/>
    <property type="evidence" value="ECO:0007669"/>
    <property type="project" value="UniProtKB-ARBA"/>
</dbReference>
<feature type="compositionally biased region" description="Polar residues" evidence="3">
    <location>
        <begin position="1451"/>
        <end position="1461"/>
    </location>
</feature>
<sequence>MNFLKKLKGGGSSSNLHSSSASGNSSRDDLHPGSGANGSSGSLGIPGSGSGFGGQARRLSNNMSTMFRRRSASSIEEVYVGGAAPGDRTSYGAREVTQGAGAGPYTGVPSFATSSPALVNGTGTGSTLRRSRSNAGYHAPFPGANGGAQSGSDEHVNPTSPTNLDSPFLNQSPSAFDEVPPDFFDTPDFQRSTNPDLFDRLLTEVLDDMGLKDDPRRAVAVLPDRNKWAMICQHAKTRGDRAAIMQGTANKYTPEYYARHLPPNSDKVSLKLLTSLRVSLATYTPQWIAEFLQIGGLQALVQVHARCVNMSVSSSHQKQQLKFTSIENEVVRCLKGLLNVKPGMQAAMQFPETIESLCLSLDSDNLTTRKLVADVLTAFCYLARPRGHELVLRGLDHLDGVRKATRRFEPWLANFANIVNGRGILGSLVGATGATRGMTDDELNEYALSNLILVNGIVRIPTHLEYRMHLRNQLLGCGLQSTIDTVRDFADEYVKWQITQFEADMATDMDEFKDRCDAIVQDFADPMDLFRSLLRSVEGHSEGIFWLTSLMQHMLCIRGLEHDDEATAGIKAQYLRFIDTVVAEIVLDRKGIDPDFSSRHTVNVQALIAMFENADKLQRVQELNRDLEEQLLKMARDKHRLELELAEGSEAQRAQFMAQIHALNELLNMSERNLGTLQKHLREAQGKYQAAMEVHESELGELLGALQEESEGKVETVKAALSKEEKTAVAKQLEGVLSENASLREQVAAWKQKAETAATQVVYPAAPPTAAGAEPSTSSGAPPPPPPPPPPPMQFPGAGGAGPPPPPPPPPPMSFGPPSIGGPPPPPPPPPPPMQFPGAGGSGPPPPPPPPPVMGGPPPPPPPPPVMGGPPPPPPPPPMMGGPPPPPPPPPMGGPPPPPPPGGAPPPPAAFPGFPAPIPRRPRKYVPKVTLKQLQWDKIPDMQVRKTIWASTVELLERGEDPDEKWAKTLGDDLFQSLQSVFPARQPVAAAAKAVEAVAVKQEISVLDNKRSYNITIMLGRIKASFGDIRRAILGLDFDVMTRPVITQFLKYVPTAEEIGKLTQYKDDTAGLHKADAFFVEMIKIERYEHRLKAMDYYLRFNERIAEQRADIKAVTSAAVAVKESQNFHELLQLILTLGNYMNTGFRGNATGFRLGSINKLVDTKSADNKRTLLHFLVDTVSAKCPQLLEFANDLKDTTTACRVSFEPLTAEMNLLNAGMRLIDNELDQFYKDEQDPARDPIDRFRIVFRDFSETANAKLATLQSEYAEMKVAYEAAVVAFGEDPSKMGADEFFGIVQTFLTSFDRVHKDIIKEREVKEKAERRKKAQSLMSSAPGTARTGSAGTAGGRSRRATATEADVKDGGAPPPPRGKSSTAAAHHGHGHGKHGGRSAPAAAKAAASAPEADEIDEMDDLLASLKRVGDGPPAAPTGRSSSLSNGSSSRVGGLVGNTGSAASTSPTPESEALARMSRRRDTLMARSQHKEALTEVSSQAQALLESLKSK</sequence>
<dbReference type="Gene3D" id="1.20.58.2220">
    <property type="entry name" value="Formin, FH2 domain"/>
    <property type="match status" value="1"/>
</dbReference>
<dbReference type="GO" id="GO:0031267">
    <property type="term" value="F:small GTPase binding"/>
    <property type="evidence" value="ECO:0007669"/>
    <property type="project" value="InterPro"/>
</dbReference>
<evidence type="ECO:0008006" key="8">
    <source>
        <dbReference type="Google" id="ProtNLM"/>
    </source>
</evidence>
<dbReference type="SUPFAM" id="SSF48371">
    <property type="entry name" value="ARM repeat"/>
    <property type="match status" value="1"/>
</dbReference>
<dbReference type="InterPro" id="IPR015425">
    <property type="entry name" value="FH2_Formin"/>
</dbReference>
<feature type="compositionally biased region" description="Pro residues" evidence="3">
    <location>
        <begin position="843"/>
        <end position="919"/>
    </location>
</feature>
<dbReference type="SMART" id="SM01140">
    <property type="entry name" value="Drf_GBD"/>
    <property type="match status" value="1"/>
</dbReference>
<feature type="compositionally biased region" description="Low complexity" evidence="3">
    <location>
        <begin position="1332"/>
        <end position="1343"/>
    </location>
</feature>
<feature type="compositionally biased region" description="Basic residues" evidence="3">
    <location>
        <begin position="1379"/>
        <end position="1389"/>
    </location>
</feature>
<evidence type="ECO:0000259" key="4">
    <source>
        <dbReference type="PROSITE" id="PS51232"/>
    </source>
</evidence>
<dbReference type="SMART" id="SM00498">
    <property type="entry name" value="FH2"/>
    <property type="match status" value="1"/>
</dbReference>
<proteinExistence type="inferred from homology"/>
<dbReference type="Pfam" id="PF06367">
    <property type="entry name" value="Drf_FH3"/>
    <property type="match status" value="1"/>
</dbReference>
<gene>
    <name evidence="6" type="ORF">BCR44DRAFT_97807</name>
</gene>
<feature type="compositionally biased region" description="Basic and acidic residues" evidence="3">
    <location>
        <begin position="1472"/>
        <end position="1486"/>
    </location>
</feature>
<dbReference type="GO" id="GO:0043332">
    <property type="term" value="C:mating projection tip"/>
    <property type="evidence" value="ECO:0007669"/>
    <property type="project" value="TreeGrafter"/>
</dbReference>
<dbReference type="InterPro" id="IPR010472">
    <property type="entry name" value="FH3_dom"/>
</dbReference>
<feature type="compositionally biased region" description="Low complexity" evidence="3">
    <location>
        <begin position="1431"/>
        <end position="1445"/>
    </location>
</feature>
<evidence type="ECO:0000313" key="6">
    <source>
        <dbReference type="EMBL" id="ORZ35123.1"/>
    </source>
</evidence>
<feature type="domain" description="GBD/FH3" evidence="4">
    <location>
        <begin position="190"/>
        <end position="593"/>
    </location>
</feature>
<feature type="compositionally biased region" description="Pro residues" evidence="3">
    <location>
        <begin position="802"/>
        <end position="835"/>
    </location>
</feature>
<dbReference type="PROSITE" id="PS51444">
    <property type="entry name" value="FH2"/>
    <property type="match status" value="1"/>
</dbReference>
<feature type="compositionally biased region" description="Low complexity" evidence="3">
    <location>
        <begin position="1391"/>
        <end position="1403"/>
    </location>
</feature>
<dbReference type="InterPro" id="IPR010473">
    <property type="entry name" value="GTPase-bd"/>
</dbReference>
<dbReference type="Proteomes" id="UP000193411">
    <property type="component" value="Unassembled WGS sequence"/>
</dbReference>
<dbReference type="GO" id="GO:0015629">
    <property type="term" value="C:actin cytoskeleton"/>
    <property type="evidence" value="ECO:0007669"/>
    <property type="project" value="UniProtKB-ARBA"/>
</dbReference>
<dbReference type="PROSITE" id="PS51232">
    <property type="entry name" value="GBD_FH3"/>
    <property type="match status" value="1"/>
</dbReference>
<dbReference type="OrthoDB" id="1104827at2759"/>
<dbReference type="STRING" id="765915.A0A1Y2HN38"/>
<dbReference type="PANTHER" id="PTHR47102:SF2">
    <property type="entry name" value="PROTEIN BNI1"/>
    <property type="match status" value="1"/>
</dbReference>
<comment type="similarity">
    <text evidence="1">Belongs to the formin homology family. BNI1 subfamily.</text>
</comment>
<dbReference type="GO" id="GO:0051017">
    <property type="term" value="P:actin filament bundle assembly"/>
    <property type="evidence" value="ECO:0007669"/>
    <property type="project" value="TreeGrafter"/>
</dbReference>